<keyword evidence="2" id="KW-1185">Reference proteome</keyword>
<evidence type="ECO:0000313" key="2">
    <source>
        <dbReference type="Proteomes" id="UP000006050"/>
    </source>
</evidence>
<name>I3Z6V2_BELBD</name>
<evidence type="ECO:0000313" key="1">
    <source>
        <dbReference type="EMBL" id="AFL84970.1"/>
    </source>
</evidence>
<accession>I3Z6V2</accession>
<sequence length="29" mass="3539">MEEIMSARPFYQVKIDDSFCERGLIKYRL</sequence>
<proteinExistence type="predicted"/>
<dbReference type="KEGG" id="bbd:Belba_2411"/>
<protein>
    <submittedName>
        <fullName evidence="1">Uncharacterized protein</fullName>
    </submittedName>
</protein>
<dbReference type="Proteomes" id="UP000006050">
    <property type="component" value="Chromosome"/>
</dbReference>
<dbReference type="AlphaFoldDB" id="I3Z6V2"/>
<reference evidence="2" key="1">
    <citation type="submission" date="2012-06" db="EMBL/GenBank/DDBJ databases">
        <title>The complete genome of Belliella baltica DSM 15883.</title>
        <authorList>
            <person name="Lucas S."/>
            <person name="Copeland A."/>
            <person name="Lapidus A."/>
            <person name="Goodwin L."/>
            <person name="Pitluck S."/>
            <person name="Peters L."/>
            <person name="Mikhailova N."/>
            <person name="Davenport K."/>
            <person name="Kyrpides N."/>
            <person name="Mavromatis K."/>
            <person name="Pagani I."/>
            <person name="Ivanova N."/>
            <person name="Ovchinnikova G."/>
            <person name="Zeytun A."/>
            <person name="Detter J.C."/>
            <person name="Han C."/>
            <person name="Land M."/>
            <person name="Hauser L."/>
            <person name="Markowitz V."/>
            <person name="Cheng J.-F."/>
            <person name="Hugenholtz P."/>
            <person name="Woyke T."/>
            <person name="Wu D."/>
            <person name="Tindall B."/>
            <person name="Pomrenke H."/>
            <person name="Brambilla E."/>
            <person name="Klenk H.-P."/>
            <person name="Eisen J.A."/>
        </authorList>
    </citation>
    <scope>NUCLEOTIDE SEQUENCE [LARGE SCALE GENOMIC DNA]</scope>
    <source>
        <strain evidence="2">DSM 15883 / CIP 108006 / LMG 21964 / BA134</strain>
    </source>
</reference>
<organism evidence="1 2">
    <name type="scientific">Belliella baltica (strain DSM 15883 / CIP 108006 / LMG 21964 / BA134)</name>
    <dbReference type="NCBI Taxonomy" id="866536"/>
    <lineage>
        <taxon>Bacteria</taxon>
        <taxon>Pseudomonadati</taxon>
        <taxon>Bacteroidota</taxon>
        <taxon>Cytophagia</taxon>
        <taxon>Cytophagales</taxon>
        <taxon>Cyclobacteriaceae</taxon>
        <taxon>Belliella</taxon>
    </lineage>
</organism>
<dbReference type="HOGENOM" id="CLU_3408787_0_0_10"/>
<dbReference type="EMBL" id="CP003281">
    <property type="protein sequence ID" value="AFL84970.1"/>
    <property type="molecule type" value="Genomic_DNA"/>
</dbReference>
<gene>
    <name evidence="1" type="ordered locus">Belba_2411</name>
</gene>